<evidence type="ECO:0000259" key="2">
    <source>
        <dbReference type="Pfam" id="PF01937"/>
    </source>
</evidence>
<feature type="non-terminal residue" evidence="3">
    <location>
        <position position="106"/>
    </location>
</feature>
<dbReference type="Pfam" id="PF01937">
    <property type="entry name" value="ARMT1-like_dom"/>
    <property type="match status" value="1"/>
</dbReference>
<name>A0A9N9CIS4_9GLOM</name>
<evidence type="ECO:0000313" key="4">
    <source>
        <dbReference type="Proteomes" id="UP000789342"/>
    </source>
</evidence>
<gene>
    <name evidence="3" type="ORF">AMORRO_LOCUS7959</name>
</gene>
<dbReference type="Gene3D" id="3.40.50.10880">
    <property type="entry name" value="Uncharacterised protein PF01937, DUF89, domain 3"/>
    <property type="match status" value="1"/>
</dbReference>
<dbReference type="InterPro" id="IPR036075">
    <property type="entry name" value="ARMT-1-like_metal-bd_sf"/>
</dbReference>
<sequence>LMEIMTTISEMDSLMATAWASKKLSVIATGSSSPCLDLRRINDDLAEACKDVDFVLLEGMGRAIHTNYNARFSCESLKIAVFKSADTAMEFGALMYDAMILYEEGQ</sequence>
<evidence type="ECO:0000313" key="3">
    <source>
        <dbReference type="EMBL" id="CAG8605140.1"/>
    </source>
</evidence>
<proteinExistence type="predicted"/>
<dbReference type="Proteomes" id="UP000789342">
    <property type="component" value="Unassembled WGS sequence"/>
</dbReference>
<dbReference type="AlphaFoldDB" id="A0A9N9CIS4"/>
<protein>
    <submittedName>
        <fullName evidence="3">7622_t:CDS:1</fullName>
    </submittedName>
</protein>
<comment type="caution">
    <text evidence="3">The sequence shown here is derived from an EMBL/GenBank/DDBJ whole genome shotgun (WGS) entry which is preliminary data.</text>
</comment>
<feature type="domain" description="Damage-control phosphatase ARMT1-like metal-binding" evidence="2">
    <location>
        <begin position="14"/>
        <end position="94"/>
    </location>
</feature>
<reference evidence="3" key="1">
    <citation type="submission" date="2021-06" db="EMBL/GenBank/DDBJ databases">
        <authorList>
            <person name="Kallberg Y."/>
            <person name="Tangrot J."/>
            <person name="Rosling A."/>
        </authorList>
    </citation>
    <scope>NUCLEOTIDE SEQUENCE</scope>
    <source>
        <strain evidence="3">CL551</strain>
    </source>
</reference>
<dbReference type="EMBL" id="CAJVPV010006432">
    <property type="protein sequence ID" value="CAG8605140.1"/>
    <property type="molecule type" value="Genomic_DNA"/>
</dbReference>
<keyword evidence="4" id="KW-1185">Reference proteome</keyword>
<organism evidence="3 4">
    <name type="scientific">Acaulospora morrowiae</name>
    <dbReference type="NCBI Taxonomy" id="94023"/>
    <lineage>
        <taxon>Eukaryota</taxon>
        <taxon>Fungi</taxon>
        <taxon>Fungi incertae sedis</taxon>
        <taxon>Mucoromycota</taxon>
        <taxon>Glomeromycotina</taxon>
        <taxon>Glomeromycetes</taxon>
        <taxon>Diversisporales</taxon>
        <taxon>Acaulosporaceae</taxon>
        <taxon>Acaulospora</taxon>
    </lineage>
</organism>
<accession>A0A9N9CIS4</accession>
<evidence type="ECO:0000256" key="1">
    <source>
        <dbReference type="ARBA" id="ARBA00001967"/>
    </source>
</evidence>
<comment type="cofactor">
    <cofactor evidence="1">
        <name>Ni(2+)</name>
        <dbReference type="ChEBI" id="CHEBI:49786"/>
    </cofactor>
</comment>
<dbReference type="InterPro" id="IPR002791">
    <property type="entry name" value="ARMT1-like_metal-bd"/>
</dbReference>
<dbReference type="SUPFAM" id="SSF111321">
    <property type="entry name" value="AF1104-like"/>
    <property type="match status" value="1"/>
</dbReference>
<dbReference type="OrthoDB" id="498611at2759"/>